<dbReference type="EMBL" id="MLAK01000207">
    <property type="protein sequence ID" value="OHT15631.1"/>
    <property type="molecule type" value="Genomic_DNA"/>
</dbReference>
<dbReference type="GeneID" id="94832253"/>
<proteinExistence type="predicted"/>
<sequence>MEDDLNSNTLSDTPHEKEKSLNPAGETANKILSNVNKIQESNYFQKNEEKINFHLNEEKTVSLCDVTTEADLIASPLSKYRRIDSNPNEKTFQTGFETPPDSYSNQSDFYHNRNFNRNRPSTATSNFYRNKRSQPTEEDLSHALTLMIKRRMLPDPSIRPKVINYAKKLGSRKMLDEEYDEAKQIDLAVDIMFTSIQQDKEQEDIRKQNEVIQKRLEIVIQKRKEIDEKFNAMISEENQYFEEKVEELKEKHFSEIDNFKSVWARPEAIIPFNKPSPQIFQLRKQQKSMALIRDFTNAKVLKKQADNLERKEASQAIKRAEETMKAEYKQLMDRQDREISCLKDNHQKNIANLELNKEKELKAIKNTEQQLKEKLELTKSMRKPKVMVPILKQKENPNTTGIITYRTRTQVNKFRNKSETGRLPVKMIDVNRTVNTMTPKSRRRKAIQSPQNVT</sequence>
<organism evidence="3 4">
    <name type="scientific">Tritrichomonas foetus</name>
    <dbReference type="NCBI Taxonomy" id="1144522"/>
    <lineage>
        <taxon>Eukaryota</taxon>
        <taxon>Metamonada</taxon>
        <taxon>Parabasalia</taxon>
        <taxon>Tritrichomonadida</taxon>
        <taxon>Tritrichomonadidae</taxon>
        <taxon>Tritrichomonas</taxon>
    </lineage>
</organism>
<keyword evidence="1" id="KW-0175">Coiled coil</keyword>
<dbReference type="OrthoDB" id="10679229at2759"/>
<feature type="compositionally biased region" description="Polar residues" evidence="2">
    <location>
        <begin position="85"/>
        <end position="128"/>
    </location>
</feature>
<comment type="caution">
    <text evidence="3">The sequence shown here is derived from an EMBL/GenBank/DDBJ whole genome shotgun (WGS) entry which is preliminary data.</text>
</comment>
<feature type="coiled-coil region" evidence="1">
    <location>
        <begin position="303"/>
        <end position="381"/>
    </location>
</feature>
<accession>A0A1J4KWM1</accession>
<evidence type="ECO:0000256" key="1">
    <source>
        <dbReference type="SAM" id="Coils"/>
    </source>
</evidence>
<feature type="region of interest" description="Disordered" evidence="2">
    <location>
        <begin position="1"/>
        <end position="27"/>
    </location>
</feature>
<protein>
    <submittedName>
        <fullName evidence="3">Uncharacterized protein</fullName>
    </submittedName>
</protein>
<evidence type="ECO:0000313" key="4">
    <source>
        <dbReference type="Proteomes" id="UP000179807"/>
    </source>
</evidence>
<evidence type="ECO:0000256" key="2">
    <source>
        <dbReference type="SAM" id="MobiDB-lite"/>
    </source>
</evidence>
<dbReference type="AlphaFoldDB" id="A0A1J4KWM1"/>
<dbReference type="PANTHER" id="PTHR47026">
    <property type="entry name" value="PIGMENTOSA GTPASE REGULATOR-LIKE PROTEIN, PUTATIVE-RELATED"/>
    <property type="match status" value="1"/>
</dbReference>
<keyword evidence="4" id="KW-1185">Reference proteome</keyword>
<dbReference type="VEuPathDB" id="TrichDB:TRFO_13997"/>
<reference evidence="3" key="1">
    <citation type="submission" date="2016-10" db="EMBL/GenBank/DDBJ databases">
        <authorList>
            <person name="Benchimol M."/>
            <person name="Almeida L.G."/>
            <person name="Vasconcelos A.T."/>
            <person name="Perreira-Neves A."/>
            <person name="Rosa I.A."/>
            <person name="Tasca T."/>
            <person name="Bogo M.R."/>
            <person name="de Souza W."/>
        </authorList>
    </citation>
    <scope>NUCLEOTIDE SEQUENCE [LARGE SCALE GENOMIC DNA]</scope>
    <source>
        <strain evidence="3">K</strain>
    </source>
</reference>
<evidence type="ECO:0000313" key="3">
    <source>
        <dbReference type="EMBL" id="OHT15631.1"/>
    </source>
</evidence>
<dbReference type="RefSeq" id="XP_068368767.1">
    <property type="nucleotide sequence ID" value="XM_068497549.1"/>
</dbReference>
<dbReference type="Proteomes" id="UP000179807">
    <property type="component" value="Unassembled WGS sequence"/>
</dbReference>
<feature type="compositionally biased region" description="Polar residues" evidence="2">
    <location>
        <begin position="1"/>
        <end position="12"/>
    </location>
</feature>
<dbReference type="PANTHER" id="PTHR47026:SF2">
    <property type="entry name" value="FLAGELLAR ASSOCIATED PROTEIN"/>
    <property type="match status" value="1"/>
</dbReference>
<feature type="region of interest" description="Disordered" evidence="2">
    <location>
        <begin position="84"/>
        <end position="138"/>
    </location>
</feature>
<name>A0A1J4KWM1_9EUKA</name>
<gene>
    <name evidence="3" type="ORF">TRFO_13997</name>
</gene>